<gene>
    <name evidence="3" type="ORF">BD310DRAFT_1034939</name>
    <name evidence="2" type="ORF">BD311DRAFT_688596</name>
</gene>
<keyword evidence="4" id="KW-1185">Reference proteome</keyword>
<sequence length="151" mass="16199">MPLFHSNSQRTPSPPPAQATSPSRGRGGLFGRRADSPEPYDTNGNASVRSGSTRSGGGFFSRRRSSSSDSGMPDLKHDPSIVAARQKVTDAEAAETAADRALNEARAAVRGAKEQVRMLEQEALEEARRARAKQNEAKSIRKSTGRLGRHG</sequence>
<feature type="compositionally biased region" description="Basic residues" evidence="1">
    <location>
        <begin position="140"/>
        <end position="151"/>
    </location>
</feature>
<proteinExistence type="predicted"/>
<dbReference type="Proteomes" id="UP000292082">
    <property type="component" value="Unassembled WGS sequence"/>
</dbReference>
<feature type="region of interest" description="Disordered" evidence="1">
    <location>
        <begin position="127"/>
        <end position="151"/>
    </location>
</feature>
<feature type="region of interest" description="Disordered" evidence="1">
    <location>
        <begin position="1"/>
        <end position="96"/>
    </location>
</feature>
<name>A0A4Q9Q9V3_9APHY</name>
<dbReference type="AlphaFoldDB" id="A0A4Q9Q9V3"/>
<evidence type="ECO:0000256" key="1">
    <source>
        <dbReference type="SAM" id="MobiDB-lite"/>
    </source>
</evidence>
<evidence type="ECO:0000313" key="3">
    <source>
        <dbReference type="EMBL" id="TBU64397.1"/>
    </source>
</evidence>
<dbReference type="EMBL" id="ML143398">
    <property type="protein sequence ID" value="TBU31638.1"/>
    <property type="molecule type" value="Genomic_DNA"/>
</dbReference>
<accession>A0A4Q9Q9V3</accession>
<protein>
    <submittedName>
        <fullName evidence="3">Uncharacterized protein</fullName>
    </submittedName>
</protein>
<feature type="compositionally biased region" description="Basic and acidic residues" evidence="1">
    <location>
        <begin position="127"/>
        <end position="139"/>
    </location>
</feature>
<dbReference type="Proteomes" id="UP000292957">
    <property type="component" value="Unassembled WGS sequence"/>
</dbReference>
<evidence type="ECO:0000313" key="4">
    <source>
        <dbReference type="Proteomes" id="UP000292082"/>
    </source>
</evidence>
<reference evidence="3 4" key="1">
    <citation type="submission" date="2019-01" db="EMBL/GenBank/DDBJ databases">
        <title>Draft genome sequences of three monokaryotic isolates of the white-rot basidiomycete fungus Dichomitus squalens.</title>
        <authorList>
            <consortium name="DOE Joint Genome Institute"/>
            <person name="Lopez S.C."/>
            <person name="Andreopoulos B."/>
            <person name="Pangilinan J."/>
            <person name="Lipzen A."/>
            <person name="Riley R."/>
            <person name="Ahrendt S."/>
            <person name="Ng V."/>
            <person name="Barry K."/>
            <person name="Daum C."/>
            <person name="Grigoriev I.V."/>
            <person name="Hilden K.S."/>
            <person name="Makela M.R."/>
            <person name="de Vries R.P."/>
        </authorList>
    </citation>
    <scope>NUCLEOTIDE SEQUENCE [LARGE SCALE GENOMIC DNA]</scope>
    <source>
        <strain evidence="3 4">CBS 464.89</strain>
        <strain evidence="2">OM18370.1</strain>
    </source>
</reference>
<organism evidence="3 4">
    <name type="scientific">Dichomitus squalens</name>
    <dbReference type="NCBI Taxonomy" id="114155"/>
    <lineage>
        <taxon>Eukaryota</taxon>
        <taxon>Fungi</taxon>
        <taxon>Dikarya</taxon>
        <taxon>Basidiomycota</taxon>
        <taxon>Agaricomycotina</taxon>
        <taxon>Agaricomycetes</taxon>
        <taxon>Polyporales</taxon>
        <taxon>Polyporaceae</taxon>
        <taxon>Dichomitus</taxon>
    </lineage>
</organism>
<dbReference type="EMBL" id="ML145086">
    <property type="protein sequence ID" value="TBU64397.1"/>
    <property type="molecule type" value="Genomic_DNA"/>
</dbReference>
<evidence type="ECO:0000313" key="2">
    <source>
        <dbReference type="EMBL" id="TBU31638.1"/>
    </source>
</evidence>